<evidence type="ECO:0000256" key="6">
    <source>
        <dbReference type="RuleBase" id="RU004914"/>
    </source>
</evidence>
<feature type="transmembrane region" description="Helical" evidence="6">
    <location>
        <begin position="216"/>
        <end position="234"/>
    </location>
</feature>
<keyword evidence="4 6" id="KW-1133">Transmembrane helix</keyword>
<keyword evidence="3 6" id="KW-0812">Transmembrane</keyword>
<feature type="transmembrane region" description="Helical" evidence="6">
    <location>
        <begin position="254"/>
        <end position="275"/>
    </location>
</feature>
<dbReference type="InterPro" id="IPR002528">
    <property type="entry name" value="MATE_fam"/>
</dbReference>
<evidence type="ECO:0000256" key="3">
    <source>
        <dbReference type="ARBA" id="ARBA00022692"/>
    </source>
</evidence>
<keyword evidence="5 6" id="KW-0472">Membrane</keyword>
<protein>
    <recommendedName>
        <fullName evidence="6">Multidrug and toxin extrusion protein</fullName>
    </recommendedName>
</protein>
<dbReference type="EMBL" id="CALNXI010001542">
    <property type="protein sequence ID" value="CAH3171711.1"/>
    <property type="molecule type" value="Genomic_DNA"/>
</dbReference>
<dbReference type="InterPro" id="IPR045069">
    <property type="entry name" value="MATE_euk"/>
</dbReference>
<evidence type="ECO:0000256" key="4">
    <source>
        <dbReference type="ARBA" id="ARBA00022989"/>
    </source>
</evidence>
<dbReference type="PANTHER" id="PTHR11206">
    <property type="entry name" value="MULTIDRUG RESISTANCE PROTEIN"/>
    <property type="match status" value="1"/>
</dbReference>
<dbReference type="Proteomes" id="UP001159427">
    <property type="component" value="Unassembled WGS sequence"/>
</dbReference>
<name>A0ABN8QYM2_9CNID</name>
<proteinExistence type="inferred from homology"/>
<feature type="transmembrane region" description="Helical" evidence="6">
    <location>
        <begin position="531"/>
        <end position="551"/>
    </location>
</feature>
<feature type="transmembrane region" description="Helical" evidence="6">
    <location>
        <begin position="114"/>
        <end position="131"/>
    </location>
</feature>
<dbReference type="CDD" id="cd13132">
    <property type="entry name" value="MATE_eukaryotic"/>
    <property type="match status" value="1"/>
</dbReference>
<dbReference type="NCBIfam" id="TIGR00797">
    <property type="entry name" value="matE"/>
    <property type="match status" value="1"/>
</dbReference>
<feature type="transmembrane region" description="Helical" evidence="6">
    <location>
        <begin position="295"/>
        <end position="315"/>
    </location>
</feature>
<reference evidence="7 8" key="1">
    <citation type="submission" date="2022-05" db="EMBL/GenBank/DDBJ databases">
        <authorList>
            <consortium name="Genoscope - CEA"/>
            <person name="William W."/>
        </authorList>
    </citation>
    <scope>NUCLEOTIDE SEQUENCE [LARGE SCALE GENOMIC DNA]</scope>
</reference>
<sequence length="554" mass="60637">MVNMISLFFAGRVGEVELAAATLALSFINVTGPSVFIGLSSAVETLCSQAFGAKNYHLVGVVLQRGVWILGLTCILAWSLWVNTELLLLLIQQEETIARLVCTQVILTMLTQDFILICIPALIGNFLFILLQRYLQTQGIVKPILYVCVIANGIQIGLNVLMAMVLKLGFRGVAISWALTVCILTSLLLAYMKVFKLHKKTWPGWTTESLLNWSQFFKLAVSGMFMTCVEIWSFQSGAFLTGTLGEVQLASFGILFSWAAFVFMIPLGLSVAAGVRVGNFLGAGNPKAVKKTIKVALGLIVSVELIILTVFLGLGDISGRVFTSSSDVLVVYKRNILIVSVMFFFDGIQGVCSGIVRGAGRQRIGVLINFLSFFVALSIGITLMFFVFHESAGLWIGISTGVFLQACLYLSLLWRTDWDKQAKLAQRRTADKTARASTYEDLLNGDQAGLSAKKHKDLILASWISKTSSLPFLNHMDANDSQFRLALLSNNGSTSERDSREEEIESEATANIKRSHSLTSAQKRALIIKRLIPLVISLMILGGAVAVRFLIPLP</sequence>
<comment type="similarity">
    <text evidence="2 6">Belongs to the multi antimicrobial extrusion (MATE) (TC 2.A.66.1) family.</text>
</comment>
<feature type="transmembrane region" description="Helical" evidence="6">
    <location>
        <begin position="55"/>
        <end position="81"/>
    </location>
</feature>
<feature type="transmembrane region" description="Helical" evidence="6">
    <location>
        <begin position="172"/>
        <end position="195"/>
    </location>
</feature>
<feature type="transmembrane region" description="Helical" evidence="6">
    <location>
        <begin position="20"/>
        <end position="43"/>
    </location>
</feature>
<organism evidence="7 8">
    <name type="scientific">Porites evermanni</name>
    <dbReference type="NCBI Taxonomy" id="104178"/>
    <lineage>
        <taxon>Eukaryota</taxon>
        <taxon>Metazoa</taxon>
        <taxon>Cnidaria</taxon>
        <taxon>Anthozoa</taxon>
        <taxon>Hexacorallia</taxon>
        <taxon>Scleractinia</taxon>
        <taxon>Fungiina</taxon>
        <taxon>Poritidae</taxon>
        <taxon>Porites</taxon>
    </lineage>
</organism>
<feature type="transmembrane region" description="Helical" evidence="6">
    <location>
        <begin position="143"/>
        <end position="166"/>
    </location>
</feature>
<evidence type="ECO:0000256" key="2">
    <source>
        <dbReference type="ARBA" id="ARBA00010199"/>
    </source>
</evidence>
<accession>A0ABN8QYM2</accession>
<comment type="caution">
    <text evidence="7">The sequence shown here is derived from an EMBL/GenBank/DDBJ whole genome shotgun (WGS) entry which is preliminary data.</text>
</comment>
<evidence type="ECO:0000313" key="7">
    <source>
        <dbReference type="EMBL" id="CAH3171711.1"/>
    </source>
</evidence>
<gene>
    <name evidence="7" type="ORF">PEVE_00008019</name>
</gene>
<feature type="transmembrane region" description="Helical" evidence="6">
    <location>
        <begin position="368"/>
        <end position="388"/>
    </location>
</feature>
<feature type="transmembrane region" description="Helical" evidence="6">
    <location>
        <begin position="335"/>
        <end position="356"/>
    </location>
</feature>
<dbReference type="Pfam" id="PF01554">
    <property type="entry name" value="MatE"/>
    <property type="match status" value="2"/>
</dbReference>
<feature type="transmembrane region" description="Helical" evidence="6">
    <location>
        <begin position="394"/>
        <end position="414"/>
    </location>
</feature>
<evidence type="ECO:0000256" key="1">
    <source>
        <dbReference type="ARBA" id="ARBA00004141"/>
    </source>
</evidence>
<evidence type="ECO:0000313" key="8">
    <source>
        <dbReference type="Proteomes" id="UP001159427"/>
    </source>
</evidence>
<evidence type="ECO:0000256" key="5">
    <source>
        <dbReference type="ARBA" id="ARBA00023136"/>
    </source>
</evidence>
<keyword evidence="8" id="KW-1185">Reference proteome</keyword>
<comment type="subcellular location">
    <subcellularLocation>
        <location evidence="1">Membrane</location>
        <topology evidence="1">Multi-pass membrane protein</topology>
    </subcellularLocation>
</comment>